<evidence type="ECO:0000313" key="3">
    <source>
        <dbReference type="Proteomes" id="UP000238882"/>
    </source>
</evidence>
<reference evidence="2 3" key="1">
    <citation type="submission" date="2016-12" db="EMBL/GenBank/DDBJ databases">
        <title>Trade-off between light-utilization and light-protection in marine flavobacteria.</title>
        <authorList>
            <person name="Kumagai Y."/>
            <person name="Yoshizawa S."/>
            <person name="Kogure K."/>
            <person name="Iwasaki W."/>
        </authorList>
    </citation>
    <scope>NUCLEOTIDE SEQUENCE [LARGE SCALE GENOMIC DNA]</scope>
    <source>
        <strain evidence="2 3">NBRC 108759</strain>
    </source>
</reference>
<evidence type="ECO:0000256" key="1">
    <source>
        <dbReference type="SAM" id="Phobius"/>
    </source>
</evidence>
<feature type="transmembrane region" description="Helical" evidence="1">
    <location>
        <begin position="36"/>
        <end position="56"/>
    </location>
</feature>
<name>A0A2S7WRJ7_9FLAO</name>
<feature type="transmembrane region" description="Helical" evidence="1">
    <location>
        <begin position="68"/>
        <end position="86"/>
    </location>
</feature>
<proteinExistence type="predicted"/>
<organism evidence="2 3">
    <name type="scientific">Polaribacter porphyrae</name>
    <dbReference type="NCBI Taxonomy" id="1137780"/>
    <lineage>
        <taxon>Bacteria</taxon>
        <taxon>Pseudomonadati</taxon>
        <taxon>Bacteroidota</taxon>
        <taxon>Flavobacteriia</taxon>
        <taxon>Flavobacteriales</taxon>
        <taxon>Flavobacteriaceae</taxon>
    </lineage>
</organism>
<evidence type="ECO:0000313" key="2">
    <source>
        <dbReference type="EMBL" id="PQJ80219.1"/>
    </source>
</evidence>
<keyword evidence="3" id="KW-1185">Reference proteome</keyword>
<sequence length="178" mass="21335">MEEKTLRLLFAKLKRNKISFSKEGQKTIIGKSKFDFVTFFGLILLPVFGGLVLVYMLLLDVNLVRNNFIKIIFGILFFLGTALFHLKKMVVRNKSNRKTKILHNHQLKIDKITLSNQNIEQIYFDIFEEKDEYEGRLFILDNKNKNHLIFQIEDTEQYLKNDLKWYVTFFKEYLKIDR</sequence>
<protein>
    <submittedName>
        <fullName evidence="2">Uncharacterized protein</fullName>
    </submittedName>
</protein>
<dbReference type="AlphaFoldDB" id="A0A2S7WRJ7"/>
<dbReference type="OrthoDB" id="1449924at2"/>
<keyword evidence="1" id="KW-1133">Transmembrane helix</keyword>
<comment type="caution">
    <text evidence="2">The sequence shown here is derived from an EMBL/GenBank/DDBJ whole genome shotgun (WGS) entry which is preliminary data.</text>
</comment>
<keyword evidence="1" id="KW-0812">Transmembrane</keyword>
<accession>A0A2S7WRJ7</accession>
<dbReference type="Proteomes" id="UP000238882">
    <property type="component" value="Unassembled WGS sequence"/>
</dbReference>
<keyword evidence="1" id="KW-0472">Membrane</keyword>
<gene>
    <name evidence="2" type="ORF">BTO18_14000</name>
</gene>
<dbReference type="EMBL" id="MSCN01000001">
    <property type="protein sequence ID" value="PQJ80219.1"/>
    <property type="molecule type" value="Genomic_DNA"/>
</dbReference>
<dbReference type="RefSeq" id="WP_105016815.1">
    <property type="nucleotide sequence ID" value="NZ_MSCN01000001.1"/>
</dbReference>